<dbReference type="HOGENOM" id="CLU_3187689_0_0_3"/>
<name>A2C679_PROM3</name>
<dbReference type="AlphaFoldDB" id="A2C679"/>
<accession>A2C679</accession>
<dbReference type="Proteomes" id="UP000002274">
    <property type="component" value="Chromosome"/>
</dbReference>
<evidence type="ECO:0000313" key="1">
    <source>
        <dbReference type="EMBL" id="ABM76989.1"/>
    </source>
</evidence>
<evidence type="ECO:0000313" key="2">
    <source>
        <dbReference type="Proteomes" id="UP000002274"/>
    </source>
</evidence>
<proteinExistence type="predicted"/>
<dbReference type="KEGG" id="pmf:P9303_02341"/>
<organism evidence="1 2">
    <name type="scientific">Prochlorococcus marinus (strain MIT 9303)</name>
    <dbReference type="NCBI Taxonomy" id="59922"/>
    <lineage>
        <taxon>Bacteria</taxon>
        <taxon>Bacillati</taxon>
        <taxon>Cyanobacteriota</taxon>
        <taxon>Cyanophyceae</taxon>
        <taxon>Synechococcales</taxon>
        <taxon>Prochlorococcaceae</taxon>
        <taxon>Prochlorococcus</taxon>
    </lineage>
</organism>
<sequence length="46" mass="5296">MSVLYGQAQSEFCLMIMFLSGVANQSRDRIFFDSQQSLTRGMKLFL</sequence>
<protein>
    <submittedName>
        <fullName evidence="1">Uncharacterized protein</fullName>
    </submittedName>
</protein>
<reference evidence="1 2" key="1">
    <citation type="journal article" date="2007" name="PLoS Genet.">
        <title>Patterns and implications of gene gain and loss in the evolution of Prochlorococcus.</title>
        <authorList>
            <person name="Kettler G.C."/>
            <person name="Martiny A.C."/>
            <person name="Huang K."/>
            <person name="Zucker J."/>
            <person name="Coleman M.L."/>
            <person name="Rodrigue S."/>
            <person name="Chen F."/>
            <person name="Lapidus A."/>
            <person name="Ferriera S."/>
            <person name="Johnson J."/>
            <person name="Steglich C."/>
            <person name="Church G.M."/>
            <person name="Richardson P."/>
            <person name="Chisholm S.W."/>
        </authorList>
    </citation>
    <scope>NUCLEOTIDE SEQUENCE [LARGE SCALE GENOMIC DNA]</scope>
    <source>
        <strain evidence="1 2">MIT 9303</strain>
    </source>
</reference>
<dbReference type="EMBL" id="CP000554">
    <property type="protein sequence ID" value="ABM76989.1"/>
    <property type="molecule type" value="Genomic_DNA"/>
</dbReference>
<gene>
    <name evidence="1" type="ordered locus">P9303_02341</name>
</gene>